<proteinExistence type="predicted"/>
<keyword evidence="1" id="KW-0812">Transmembrane</keyword>
<feature type="transmembrane region" description="Helical" evidence="1">
    <location>
        <begin position="20"/>
        <end position="41"/>
    </location>
</feature>
<keyword evidence="1" id="KW-1133">Transmembrane helix</keyword>
<reference evidence="2" key="1">
    <citation type="submission" date="2023-07" db="EMBL/GenBank/DDBJ databases">
        <title>Between Cages and Wild: Unraveling the Impact of Captivity on Animal Microbiomes and Antimicrobial Resistance.</title>
        <authorList>
            <person name="Schmartz G.P."/>
            <person name="Rehner J."/>
            <person name="Schuff M.J."/>
            <person name="Becker S.L."/>
            <person name="Kravczyk M."/>
            <person name="Gurevich A."/>
            <person name="Francke R."/>
            <person name="Mueller R."/>
            <person name="Keller V."/>
            <person name="Keller A."/>
        </authorList>
    </citation>
    <scope>NUCLEOTIDE SEQUENCE</scope>
    <source>
        <strain evidence="2">S39M_St_73</strain>
    </source>
</reference>
<dbReference type="EMBL" id="JAUNQW010000003">
    <property type="protein sequence ID" value="MDO5456953.1"/>
    <property type="molecule type" value="Genomic_DNA"/>
</dbReference>
<protein>
    <submittedName>
        <fullName evidence="2">Uncharacterized protein</fullName>
    </submittedName>
</protein>
<dbReference type="Proteomes" id="UP001171751">
    <property type="component" value="Unassembled WGS sequence"/>
</dbReference>
<sequence length="110" mass="12857">MVVTVFKEHQSDGYILLESLISLSLVSLMLLIYVPFFSMHLQRHEEGKEKIEMMRSMHDISLTDNPKEKSEKSSGDYRFYIEYKPNSISIKNKNGKIKEKVEIKSIKSSR</sequence>
<comment type="caution">
    <text evidence="2">The sequence shown here is derived from an EMBL/GenBank/DDBJ whole genome shotgun (WGS) entry which is preliminary data.</text>
</comment>
<evidence type="ECO:0000313" key="3">
    <source>
        <dbReference type="Proteomes" id="UP001171751"/>
    </source>
</evidence>
<evidence type="ECO:0000313" key="2">
    <source>
        <dbReference type="EMBL" id="MDO5456953.1"/>
    </source>
</evidence>
<accession>A0AA43UA72</accession>
<gene>
    <name evidence="2" type="ORF">Q4F26_01275</name>
</gene>
<keyword evidence="3" id="KW-1185">Reference proteome</keyword>
<keyword evidence="1" id="KW-0472">Membrane</keyword>
<name>A0AA43UA72_9LACT</name>
<dbReference type="AlphaFoldDB" id="A0AA43UA72"/>
<organism evidence="2 3">
    <name type="scientific">Atopococcus tabaci</name>
    <dbReference type="NCBI Taxonomy" id="269774"/>
    <lineage>
        <taxon>Bacteria</taxon>
        <taxon>Bacillati</taxon>
        <taxon>Bacillota</taxon>
        <taxon>Bacilli</taxon>
        <taxon>Lactobacillales</taxon>
        <taxon>Carnobacteriaceae</taxon>
        <taxon>Atopococcus</taxon>
    </lineage>
</organism>
<evidence type="ECO:0000256" key="1">
    <source>
        <dbReference type="SAM" id="Phobius"/>
    </source>
</evidence>